<protein>
    <submittedName>
        <fullName evidence="1">Uncharacterized protein</fullName>
    </submittedName>
</protein>
<reference evidence="1 2" key="1">
    <citation type="journal article" date="2015" name="Genome Biol. Evol.">
        <title>Comparative Genomics of a Bacterivorous Green Alga Reveals Evolutionary Causalities and Consequences of Phago-Mixotrophic Mode of Nutrition.</title>
        <authorList>
            <person name="Burns J.A."/>
            <person name="Paasch A."/>
            <person name="Narechania A."/>
            <person name="Kim E."/>
        </authorList>
    </citation>
    <scope>NUCLEOTIDE SEQUENCE [LARGE SCALE GENOMIC DNA]</scope>
    <source>
        <strain evidence="1 2">PLY_AMNH</strain>
    </source>
</reference>
<sequence>MWYALFLAAEEGASAFAEAAARYGAPTVLHGDREPAGGIDLSAYGFAVDRRGEPEDSDDSDNEELDDIRELKSLQLPPIFLLPDAGGTEPLCMLPSRRRILRTGFLASGLLRG</sequence>
<dbReference type="AlphaFoldDB" id="A0AAE0C7B8"/>
<proteinExistence type="predicted"/>
<keyword evidence="2" id="KW-1185">Reference proteome</keyword>
<evidence type="ECO:0000313" key="1">
    <source>
        <dbReference type="EMBL" id="KAK3249078.1"/>
    </source>
</evidence>
<name>A0AAE0C7B8_9CHLO</name>
<gene>
    <name evidence="1" type="ORF">CYMTET_41485</name>
</gene>
<dbReference type="EMBL" id="LGRX02027603">
    <property type="protein sequence ID" value="KAK3249078.1"/>
    <property type="molecule type" value="Genomic_DNA"/>
</dbReference>
<accession>A0AAE0C7B8</accession>
<dbReference type="Proteomes" id="UP001190700">
    <property type="component" value="Unassembled WGS sequence"/>
</dbReference>
<comment type="caution">
    <text evidence="1">The sequence shown here is derived from an EMBL/GenBank/DDBJ whole genome shotgun (WGS) entry which is preliminary data.</text>
</comment>
<organism evidence="1 2">
    <name type="scientific">Cymbomonas tetramitiformis</name>
    <dbReference type="NCBI Taxonomy" id="36881"/>
    <lineage>
        <taxon>Eukaryota</taxon>
        <taxon>Viridiplantae</taxon>
        <taxon>Chlorophyta</taxon>
        <taxon>Pyramimonadophyceae</taxon>
        <taxon>Pyramimonadales</taxon>
        <taxon>Pyramimonadaceae</taxon>
        <taxon>Cymbomonas</taxon>
    </lineage>
</organism>
<evidence type="ECO:0000313" key="2">
    <source>
        <dbReference type="Proteomes" id="UP001190700"/>
    </source>
</evidence>